<organism evidence="1 2">
    <name type="scientific">Acaulospora colombiana</name>
    <dbReference type="NCBI Taxonomy" id="27376"/>
    <lineage>
        <taxon>Eukaryota</taxon>
        <taxon>Fungi</taxon>
        <taxon>Fungi incertae sedis</taxon>
        <taxon>Mucoromycota</taxon>
        <taxon>Glomeromycotina</taxon>
        <taxon>Glomeromycetes</taxon>
        <taxon>Diversisporales</taxon>
        <taxon>Acaulosporaceae</taxon>
        <taxon>Acaulospora</taxon>
    </lineage>
</organism>
<dbReference type="EMBL" id="CAJVPT010000648">
    <property type="protein sequence ID" value="CAG8448168.1"/>
    <property type="molecule type" value="Genomic_DNA"/>
</dbReference>
<protein>
    <submittedName>
        <fullName evidence="1">15008_t:CDS:1</fullName>
    </submittedName>
</protein>
<reference evidence="1" key="1">
    <citation type="submission" date="2021-06" db="EMBL/GenBank/DDBJ databases">
        <authorList>
            <person name="Kallberg Y."/>
            <person name="Tangrot J."/>
            <person name="Rosling A."/>
        </authorList>
    </citation>
    <scope>NUCLEOTIDE SEQUENCE</scope>
    <source>
        <strain evidence="1">CL356</strain>
    </source>
</reference>
<comment type="caution">
    <text evidence="1">The sequence shown here is derived from an EMBL/GenBank/DDBJ whole genome shotgun (WGS) entry which is preliminary data.</text>
</comment>
<dbReference type="Proteomes" id="UP000789525">
    <property type="component" value="Unassembled WGS sequence"/>
</dbReference>
<keyword evidence="2" id="KW-1185">Reference proteome</keyword>
<evidence type="ECO:0000313" key="1">
    <source>
        <dbReference type="EMBL" id="CAG8448168.1"/>
    </source>
</evidence>
<name>A0ACA9K3X2_9GLOM</name>
<gene>
    <name evidence="1" type="ORF">ACOLOM_LOCUS631</name>
</gene>
<proteinExistence type="predicted"/>
<evidence type="ECO:0000313" key="2">
    <source>
        <dbReference type="Proteomes" id="UP000789525"/>
    </source>
</evidence>
<sequence>MMVESDEILNSDLDSIKYTEFKNSTKVVFLNNGRIFLLDPRIFSITTGYSSGYYNLLGESIAFIDPNVLKDPRVDYTTEFDIYSFGVIMWEISNRSVPVFNVKSYELLPEGNIENNIQEESKLSTPQEYVDLYRRCWLEPEKRPIILDIYKELEEMNKMLGEKVNFIYKFYQTENAFLTNTTRP</sequence>
<accession>A0ACA9K3X2</accession>